<dbReference type="PANTHER" id="PTHR43747:SF1">
    <property type="entry name" value="SLR1998 PROTEIN"/>
    <property type="match status" value="1"/>
</dbReference>
<feature type="domain" description="FAD-binding" evidence="2">
    <location>
        <begin position="7"/>
        <end position="326"/>
    </location>
</feature>
<dbReference type="AlphaFoldDB" id="A0A366LEB4"/>
<dbReference type="InterPro" id="IPR050816">
    <property type="entry name" value="Flavin-dep_Halogenase_NPB"/>
</dbReference>
<protein>
    <submittedName>
        <fullName evidence="3">Tryptophan halogenase</fullName>
    </submittedName>
</protein>
<evidence type="ECO:0000259" key="2">
    <source>
        <dbReference type="Pfam" id="PF01494"/>
    </source>
</evidence>
<comment type="caution">
    <text evidence="3">The sequence shown here is derived from an EMBL/GenBank/DDBJ whole genome shotgun (WGS) entry which is preliminary data.</text>
</comment>
<dbReference type="Gene3D" id="3.50.50.60">
    <property type="entry name" value="FAD/NAD(P)-binding domain"/>
    <property type="match status" value="1"/>
</dbReference>
<accession>A0A366LEB4</accession>
<evidence type="ECO:0000313" key="3">
    <source>
        <dbReference type="EMBL" id="RBQ12206.1"/>
    </source>
</evidence>
<organism evidence="3 4">
    <name type="scientific">Spongiactinospora rosea</name>
    <dbReference type="NCBI Taxonomy" id="2248750"/>
    <lineage>
        <taxon>Bacteria</taxon>
        <taxon>Bacillati</taxon>
        <taxon>Actinomycetota</taxon>
        <taxon>Actinomycetes</taxon>
        <taxon>Streptosporangiales</taxon>
        <taxon>Streptosporangiaceae</taxon>
        <taxon>Spongiactinospora</taxon>
    </lineage>
</organism>
<dbReference type="Proteomes" id="UP000253303">
    <property type="component" value="Unassembled WGS sequence"/>
</dbReference>
<dbReference type="InterPro" id="IPR036188">
    <property type="entry name" value="FAD/NAD-bd_sf"/>
</dbReference>
<dbReference type="PRINTS" id="PR00420">
    <property type="entry name" value="RNGMNOXGNASE"/>
</dbReference>
<sequence>MDPYETVDVVVIGGGPGGATAASTIAAEGRSVLLLEKSPFPRFHIGESLLPYTAGVLEQMGLLEPFANNGYVPKCGAEFTDRTGSFRRVSFEDQGPGRHHQTFQVERAHFDNALLEHAQEAGAQIRNPAPVDELIVEDGRVVGVRYRHEGETREVRAQYVVDASGRSGKVAHAFGLRRSVDQLRMVAIYRHFTGLDEAANPGERGDIQIGNHKDGWVWAIPVWEDTISIGTVMHKDTFRRHGEPEQIFDEHRARIPRIAQRLEGTEPSTKIRIETDYCYLSDEIAGPGWLMVGDAGCFVDPIFSGGVFLAMVTGREAGRTVAAALEHPYRTEQLQASYESFYKTGYDTYFRLIRGFYDYKFNFRQYREDLPDFIEERHVSLLLAGDFWSQGNALARYLKSERRWDTFAPFEYFYGCPVYPDLELLERVEMGV</sequence>
<name>A0A366LEB4_9ACTN</name>
<keyword evidence="4" id="KW-1185">Reference proteome</keyword>
<reference evidence="3 4" key="1">
    <citation type="submission" date="2018-06" db="EMBL/GenBank/DDBJ databases">
        <title>Sphaerisporangium craniellae sp. nov., isolated from a marine sponge in the South China Sea.</title>
        <authorList>
            <person name="Li L."/>
        </authorList>
    </citation>
    <scope>NUCLEOTIDE SEQUENCE [LARGE SCALE GENOMIC DNA]</scope>
    <source>
        <strain evidence="3 4">LHW63015</strain>
    </source>
</reference>
<dbReference type="InterPro" id="IPR002938">
    <property type="entry name" value="FAD-bd"/>
</dbReference>
<proteinExistence type="inferred from homology"/>
<dbReference type="EMBL" id="QMEY01000047">
    <property type="protein sequence ID" value="RBQ12206.1"/>
    <property type="molecule type" value="Genomic_DNA"/>
</dbReference>
<dbReference type="SUPFAM" id="SSF51905">
    <property type="entry name" value="FAD/NAD(P)-binding domain"/>
    <property type="match status" value="1"/>
</dbReference>
<dbReference type="PANTHER" id="PTHR43747">
    <property type="entry name" value="FAD-BINDING PROTEIN"/>
    <property type="match status" value="1"/>
</dbReference>
<evidence type="ECO:0000256" key="1">
    <source>
        <dbReference type="ARBA" id="ARBA00038396"/>
    </source>
</evidence>
<dbReference type="OrthoDB" id="103324at2"/>
<evidence type="ECO:0000313" key="4">
    <source>
        <dbReference type="Proteomes" id="UP000253303"/>
    </source>
</evidence>
<dbReference type="Pfam" id="PF01494">
    <property type="entry name" value="FAD_binding_3"/>
    <property type="match status" value="1"/>
</dbReference>
<comment type="similarity">
    <text evidence="1">Belongs to the flavin-dependent halogenase family. Bacterial tryptophan halogenase subfamily.</text>
</comment>
<dbReference type="GO" id="GO:0071949">
    <property type="term" value="F:FAD binding"/>
    <property type="evidence" value="ECO:0007669"/>
    <property type="project" value="InterPro"/>
</dbReference>
<gene>
    <name evidence="3" type="ORF">DP939_44160</name>
</gene>